<sequence length="150" mass="16689">MKISVNVNFTKNNTNKKDETELGFFVRGNLSDEQIVKLARLKQAGEVIIDIRTSQYEIDDYDREEPRQGVRGTIAQDGTISVDSNQVTIDEVAVHEGGEGTAESDEQEGEEQGHAADDQNEGSEAESEQEDADSNPMHEQDRSDTEDELE</sequence>
<feature type="compositionally biased region" description="Acidic residues" evidence="1">
    <location>
        <begin position="118"/>
        <end position="133"/>
    </location>
</feature>
<protein>
    <recommendedName>
        <fullName evidence="4">DUF3892 domain-containing protein</fullName>
    </recommendedName>
</protein>
<comment type="caution">
    <text evidence="2">The sequence shown here is derived from an EMBL/GenBank/DDBJ whole genome shotgun (WGS) entry which is preliminary data.</text>
</comment>
<evidence type="ECO:0008006" key="4">
    <source>
        <dbReference type="Google" id="ProtNLM"/>
    </source>
</evidence>
<proteinExistence type="predicted"/>
<dbReference type="Proteomes" id="UP001229346">
    <property type="component" value="Unassembled WGS sequence"/>
</dbReference>
<organism evidence="2 3">
    <name type="scientific">Paenibacillus harenae</name>
    <dbReference type="NCBI Taxonomy" id="306543"/>
    <lineage>
        <taxon>Bacteria</taxon>
        <taxon>Bacillati</taxon>
        <taxon>Bacillota</taxon>
        <taxon>Bacilli</taxon>
        <taxon>Bacillales</taxon>
        <taxon>Paenibacillaceae</taxon>
        <taxon>Paenibacillus</taxon>
    </lineage>
</organism>
<gene>
    <name evidence="2" type="ORF">J2T15_003761</name>
</gene>
<feature type="compositionally biased region" description="Polar residues" evidence="1">
    <location>
        <begin position="76"/>
        <end position="88"/>
    </location>
</feature>
<keyword evidence="3" id="KW-1185">Reference proteome</keyword>
<name>A0ABT9U3T2_PAEHA</name>
<feature type="region of interest" description="Disordered" evidence="1">
    <location>
        <begin position="60"/>
        <end position="150"/>
    </location>
</feature>
<accession>A0ABT9U3T2</accession>
<evidence type="ECO:0000313" key="2">
    <source>
        <dbReference type="EMBL" id="MDQ0114306.1"/>
    </source>
</evidence>
<evidence type="ECO:0000256" key="1">
    <source>
        <dbReference type="SAM" id="MobiDB-lite"/>
    </source>
</evidence>
<reference evidence="2 3" key="1">
    <citation type="submission" date="2023-07" db="EMBL/GenBank/DDBJ databases">
        <title>Sorghum-associated microbial communities from plants grown in Nebraska, USA.</title>
        <authorList>
            <person name="Schachtman D."/>
        </authorList>
    </citation>
    <scope>NUCLEOTIDE SEQUENCE [LARGE SCALE GENOMIC DNA]</scope>
    <source>
        <strain evidence="2 3">CC482</strain>
    </source>
</reference>
<evidence type="ECO:0000313" key="3">
    <source>
        <dbReference type="Proteomes" id="UP001229346"/>
    </source>
</evidence>
<dbReference type="RefSeq" id="WP_307205626.1">
    <property type="nucleotide sequence ID" value="NZ_JAUSSU010000007.1"/>
</dbReference>
<dbReference type="EMBL" id="JAUSSU010000007">
    <property type="protein sequence ID" value="MDQ0114306.1"/>
    <property type="molecule type" value="Genomic_DNA"/>
</dbReference>